<dbReference type="InterPro" id="IPR001205">
    <property type="entry name" value="RNA-dir_pol_C"/>
</dbReference>
<dbReference type="EMBL" id="LC651640">
    <property type="protein sequence ID" value="BDC16241.1"/>
    <property type="molecule type" value="Genomic_RNA"/>
</dbReference>
<dbReference type="AlphaFoldDB" id="A0A8J9SKC2"/>
<name>A0A8J9SKC2_9ZZZZ</name>
<dbReference type="SUPFAM" id="SSF56672">
    <property type="entry name" value="DNA/RNA polymerases"/>
    <property type="match status" value="1"/>
</dbReference>
<accession>A0A8J9SKC2</accession>
<feature type="compositionally biased region" description="Polar residues" evidence="1">
    <location>
        <begin position="1"/>
        <end position="11"/>
    </location>
</feature>
<dbReference type="GO" id="GO:0003723">
    <property type="term" value="F:RNA binding"/>
    <property type="evidence" value="ECO:0007669"/>
    <property type="project" value="InterPro"/>
</dbReference>
<feature type="region of interest" description="Disordered" evidence="1">
    <location>
        <begin position="1"/>
        <end position="23"/>
    </location>
</feature>
<organism evidence="3">
    <name type="scientific">viral metagenome</name>
    <dbReference type="NCBI Taxonomy" id="1070528"/>
    <lineage>
        <taxon>unclassified sequences</taxon>
        <taxon>metagenomes</taxon>
        <taxon>organismal metagenomes</taxon>
    </lineage>
</organism>
<sequence>MTNFNNIQKLSEPTREDGFKLPSINPRPELFAKKAIEKVAGHSVACATQEHYRRSSISKSAVLDDFLAGDIEYHECIYDDHFDEALTILKSELNPAERFKTVHFCGLRFIPFNKSSSPGLPYVNMKEFHEYVKYRFDTGKAPNKQLTKSNGLNIILDKERVKVHQIKEGQSYYELLPMTRIYARSHLVDKSEEDKVRAVYASPMTLQCVEMMLLFPMVNHLMNKEAPFIAWNYATFTGGLHKLQREFRSYESFVSFDFSKFDKRIPYSLIDKVHALWKSMYNLGPYYTDDPLYPRPSTDPIRIERLWTFMNDAIKHGIFVAPDGSKYKRRHSGLPSGAYQTQILGSCANYLMITSALLAVGLKPNQFKLKILGDDSCVAMNLPISEVPLLITKVAEYVSTHFNAIINAKKTTFGLLNYEVSFLSYTMLKGVVKRTRNDLLGKLMYPEDGQYQVQKTKSRALGIMIANLGHCRITHEVCAEILRTLTHVEYNLDELNYFDQERLAFAMNKFSDRIPDRSELAKLAFMF</sequence>
<evidence type="ECO:0000313" key="3">
    <source>
        <dbReference type="EMBL" id="BDC16241.1"/>
    </source>
</evidence>
<dbReference type="InterPro" id="IPR043128">
    <property type="entry name" value="Rev_trsase/Diguanyl_cyclase"/>
</dbReference>
<dbReference type="Pfam" id="PF00680">
    <property type="entry name" value="RdRP_1"/>
    <property type="match status" value="1"/>
</dbReference>
<evidence type="ECO:0000259" key="2">
    <source>
        <dbReference type="Pfam" id="PF00680"/>
    </source>
</evidence>
<proteinExistence type="predicted"/>
<dbReference type="InterPro" id="IPR043502">
    <property type="entry name" value="DNA/RNA_pol_sf"/>
</dbReference>
<dbReference type="GO" id="GO:0003968">
    <property type="term" value="F:RNA-directed RNA polymerase activity"/>
    <property type="evidence" value="ECO:0007669"/>
    <property type="project" value="InterPro"/>
</dbReference>
<dbReference type="Gene3D" id="3.30.70.270">
    <property type="match status" value="1"/>
</dbReference>
<feature type="domain" description="RNA-directed RNA polymerase C-terminal" evidence="2">
    <location>
        <begin position="110"/>
        <end position="464"/>
    </location>
</feature>
<dbReference type="GO" id="GO:0006351">
    <property type="term" value="P:DNA-templated transcription"/>
    <property type="evidence" value="ECO:0007669"/>
    <property type="project" value="InterPro"/>
</dbReference>
<protein>
    <submittedName>
        <fullName evidence="3">RdRp</fullName>
    </submittedName>
</protein>
<reference evidence="3" key="1">
    <citation type="submission" date="2021-09" db="EMBL/GenBank/DDBJ databases">
        <title>RNA virosphere in a marine zooplankton community in the subtropical western North Pacific.</title>
        <authorList>
            <person name="Hirai J."/>
            <person name="Urayama S."/>
            <person name="Takaki Y."/>
            <person name="Hirai M."/>
            <person name="Nagasaki K."/>
            <person name="Nunoura T."/>
        </authorList>
    </citation>
    <scope>NUCLEOTIDE SEQUENCE</scope>
    <source>
        <strain evidence="3">2021-JH06</strain>
    </source>
</reference>
<evidence type="ECO:0000256" key="1">
    <source>
        <dbReference type="SAM" id="MobiDB-lite"/>
    </source>
</evidence>